<dbReference type="Pfam" id="PF04226">
    <property type="entry name" value="Transgly_assoc"/>
    <property type="match status" value="1"/>
</dbReference>
<keyword evidence="3" id="KW-1003">Cell membrane</keyword>
<dbReference type="InterPro" id="IPR007341">
    <property type="entry name" value="Transgly_assoc"/>
</dbReference>
<evidence type="ECO:0000256" key="1">
    <source>
        <dbReference type="ARBA" id="ARBA00004651"/>
    </source>
</evidence>
<evidence type="ECO:0000313" key="8">
    <source>
        <dbReference type="EMBL" id="EGD39246.1"/>
    </source>
</evidence>
<dbReference type="PANTHER" id="PTHR33884">
    <property type="entry name" value="UPF0410 PROTEIN YMGE"/>
    <property type="match status" value="1"/>
</dbReference>
<feature type="transmembrane region" description="Helical" evidence="7">
    <location>
        <begin position="65"/>
        <end position="89"/>
    </location>
</feature>
<comment type="caution">
    <text evidence="8">The sequence shown here is derived from an EMBL/GenBank/DDBJ whole genome shotgun (WGS) entry which is preliminary data.</text>
</comment>
<dbReference type="AlphaFoldDB" id="F0ISB9"/>
<evidence type="ECO:0000256" key="5">
    <source>
        <dbReference type="ARBA" id="ARBA00022989"/>
    </source>
</evidence>
<proteinExistence type="inferred from homology"/>
<feature type="transmembrane region" description="Helical" evidence="7">
    <location>
        <begin position="39"/>
        <end position="59"/>
    </location>
</feature>
<name>F0ISB9_STRSA</name>
<feature type="transmembrane region" description="Helical" evidence="7">
    <location>
        <begin position="15"/>
        <end position="32"/>
    </location>
</feature>
<dbReference type="EMBL" id="AEXZ01000006">
    <property type="protein sequence ID" value="EGD39246.1"/>
    <property type="molecule type" value="Genomic_DNA"/>
</dbReference>
<dbReference type="GO" id="GO:0005886">
    <property type="term" value="C:plasma membrane"/>
    <property type="evidence" value="ECO:0007669"/>
    <property type="project" value="UniProtKB-SubCell"/>
</dbReference>
<gene>
    <name evidence="8" type="ORF">HMPREF9384_0731</name>
</gene>
<evidence type="ECO:0000256" key="2">
    <source>
        <dbReference type="ARBA" id="ARBA00011006"/>
    </source>
</evidence>
<accession>F0ISB9</accession>
<evidence type="ECO:0000313" key="9">
    <source>
        <dbReference type="Proteomes" id="UP000004562"/>
    </source>
</evidence>
<evidence type="ECO:0000256" key="4">
    <source>
        <dbReference type="ARBA" id="ARBA00022692"/>
    </source>
</evidence>
<dbReference type="PATRIC" id="fig|888812.3.peg.717"/>
<reference evidence="8 9" key="1">
    <citation type="submission" date="2011-02" db="EMBL/GenBank/DDBJ databases">
        <authorList>
            <person name="Muzny D."/>
            <person name="Qin X."/>
            <person name="Deng J."/>
            <person name="Jiang H."/>
            <person name="Liu Y."/>
            <person name="Qu J."/>
            <person name="Song X.-Z."/>
            <person name="Zhang L."/>
            <person name="Thornton R."/>
            <person name="Coyle M."/>
            <person name="Francisco L."/>
            <person name="Jackson L."/>
            <person name="Javaid M."/>
            <person name="Korchina V."/>
            <person name="Kovar C."/>
            <person name="Mata R."/>
            <person name="Mathew T."/>
            <person name="Ngo R."/>
            <person name="Nguyen L."/>
            <person name="Nguyen N."/>
            <person name="Okwuonu G."/>
            <person name="Ongeri F."/>
            <person name="Pham C."/>
            <person name="Simmons D."/>
            <person name="Wilczek-Boney K."/>
            <person name="Hale W."/>
            <person name="Jakkamsetti A."/>
            <person name="Pham P."/>
            <person name="Ruth R."/>
            <person name="San Lucas F."/>
            <person name="Warren J."/>
            <person name="Zhang J."/>
            <person name="Zhao Z."/>
            <person name="Zhou C."/>
            <person name="Zhu D."/>
            <person name="Lee S."/>
            <person name="Bess C."/>
            <person name="Blankenburg K."/>
            <person name="Forbes L."/>
            <person name="Fu Q."/>
            <person name="Gubbala S."/>
            <person name="Hirani K."/>
            <person name="Jayaseelan J.C."/>
            <person name="Lara F."/>
            <person name="Munidasa M."/>
            <person name="Palculict T."/>
            <person name="Patil S."/>
            <person name="Pu L.-L."/>
            <person name="Saada N."/>
            <person name="Tang L."/>
            <person name="Weissenberger G."/>
            <person name="Zhu Y."/>
            <person name="Hemphill L."/>
            <person name="Shang Y."/>
            <person name="Youmans B."/>
            <person name="Ayvaz T."/>
            <person name="Ross M."/>
            <person name="Santibanez J."/>
            <person name="Aqrawi P."/>
            <person name="Gross S."/>
            <person name="Joshi V."/>
            <person name="Fowler G."/>
            <person name="Nazareth L."/>
            <person name="Reid J."/>
            <person name="Worley K."/>
            <person name="Petrosino J."/>
            <person name="Highlander S."/>
            <person name="Gibbs R."/>
        </authorList>
    </citation>
    <scope>NUCLEOTIDE SEQUENCE [LARGE SCALE GENOMIC DNA]</scope>
    <source>
        <strain evidence="8 9">SK160</strain>
    </source>
</reference>
<evidence type="ECO:0000256" key="6">
    <source>
        <dbReference type="ARBA" id="ARBA00023136"/>
    </source>
</evidence>
<evidence type="ECO:0000256" key="7">
    <source>
        <dbReference type="SAM" id="Phobius"/>
    </source>
</evidence>
<organism evidence="8 9">
    <name type="scientific">Streptococcus sanguinis SK160</name>
    <dbReference type="NCBI Taxonomy" id="888812"/>
    <lineage>
        <taxon>Bacteria</taxon>
        <taxon>Bacillati</taxon>
        <taxon>Bacillota</taxon>
        <taxon>Bacilli</taxon>
        <taxon>Lactobacillales</taxon>
        <taxon>Streptococcaceae</taxon>
        <taxon>Streptococcus</taxon>
    </lineage>
</organism>
<comment type="subcellular location">
    <subcellularLocation>
        <location evidence="1">Cell membrane</location>
        <topology evidence="1">Multi-pass membrane protein</topology>
    </subcellularLocation>
</comment>
<sequence>MNNFDLEKLERRIDMLWSIIVGGVIGLIAGSITKKGGSMGVIANVVAGLVGSVVGQSLLGTWGPSLAGMALLPSIIGAVIVVAVVSFVLGKKA</sequence>
<keyword evidence="4 7" id="KW-0812">Transmembrane</keyword>
<dbReference type="PANTHER" id="PTHR33884:SF3">
    <property type="entry name" value="UPF0410 PROTEIN YMGE"/>
    <property type="match status" value="1"/>
</dbReference>
<keyword evidence="5 7" id="KW-1133">Transmembrane helix</keyword>
<dbReference type="Proteomes" id="UP000004562">
    <property type="component" value="Unassembled WGS sequence"/>
</dbReference>
<comment type="similarity">
    <text evidence="2">Belongs to the UPF0410 family.</text>
</comment>
<evidence type="ECO:0000256" key="3">
    <source>
        <dbReference type="ARBA" id="ARBA00022475"/>
    </source>
</evidence>
<protein>
    <submittedName>
        <fullName evidence="8">Transglycosylase associated protein</fullName>
    </submittedName>
</protein>
<dbReference type="HOGENOM" id="CLU_160040_4_0_9"/>
<keyword evidence="6 7" id="KW-0472">Membrane</keyword>